<sequence>MPITVSCTQILYYAYQALAPAKMKLNMEQAEVSNINRGGSNRTVKAADSVLVQVALPPGLQAPPSIFSLQLAVASGASVTVTSPSNTKLAIVKHYPCNELYDPRLGEGGLKITERGSIDHEVPGGNHQSPFPVALSDTGTKQSFEDKELSGYLFWGDIHIV</sequence>
<keyword evidence="2" id="KW-1185">Reference proteome</keyword>
<name>A0A2H3AS13_9AGAR</name>
<protein>
    <submittedName>
        <fullName evidence="1">Uncharacterized protein</fullName>
    </submittedName>
</protein>
<proteinExistence type="predicted"/>
<accession>A0A2H3AS13</accession>
<reference evidence="2" key="1">
    <citation type="journal article" date="2017" name="Nat. Ecol. Evol.">
        <title>Genome expansion and lineage-specific genetic innovations in the forest pathogenic fungi Armillaria.</title>
        <authorList>
            <person name="Sipos G."/>
            <person name="Prasanna A.N."/>
            <person name="Walter M.C."/>
            <person name="O'Connor E."/>
            <person name="Balint B."/>
            <person name="Krizsan K."/>
            <person name="Kiss B."/>
            <person name="Hess J."/>
            <person name="Varga T."/>
            <person name="Slot J."/>
            <person name="Riley R."/>
            <person name="Boka B."/>
            <person name="Rigling D."/>
            <person name="Barry K."/>
            <person name="Lee J."/>
            <person name="Mihaltcheva S."/>
            <person name="LaButti K."/>
            <person name="Lipzen A."/>
            <person name="Waldron R."/>
            <person name="Moloney N.M."/>
            <person name="Sperisen C."/>
            <person name="Kredics L."/>
            <person name="Vagvoelgyi C."/>
            <person name="Patrignani A."/>
            <person name="Fitzpatrick D."/>
            <person name="Nagy I."/>
            <person name="Doyle S."/>
            <person name="Anderson J.B."/>
            <person name="Grigoriev I.V."/>
            <person name="Gueldener U."/>
            <person name="Muensterkoetter M."/>
            <person name="Nagy L.G."/>
        </authorList>
    </citation>
    <scope>NUCLEOTIDE SEQUENCE [LARGE SCALE GENOMIC DNA]</scope>
    <source>
        <strain evidence="2">28-4</strain>
    </source>
</reference>
<evidence type="ECO:0000313" key="1">
    <source>
        <dbReference type="EMBL" id="PBK61569.1"/>
    </source>
</evidence>
<evidence type="ECO:0000313" key="2">
    <source>
        <dbReference type="Proteomes" id="UP000218334"/>
    </source>
</evidence>
<organism evidence="1 2">
    <name type="scientific">Armillaria solidipes</name>
    <dbReference type="NCBI Taxonomy" id="1076256"/>
    <lineage>
        <taxon>Eukaryota</taxon>
        <taxon>Fungi</taxon>
        <taxon>Dikarya</taxon>
        <taxon>Basidiomycota</taxon>
        <taxon>Agaricomycotina</taxon>
        <taxon>Agaricomycetes</taxon>
        <taxon>Agaricomycetidae</taxon>
        <taxon>Agaricales</taxon>
        <taxon>Marasmiineae</taxon>
        <taxon>Physalacriaceae</taxon>
        <taxon>Armillaria</taxon>
    </lineage>
</organism>
<gene>
    <name evidence="1" type="ORF">ARMSODRAFT_981335</name>
</gene>
<dbReference type="Proteomes" id="UP000218334">
    <property type="component" value="Unassembled WGS sequence"/>
</dbReference>
<dbReference type="EMBL" id="KZ293474">
    <property type="protein sequence ID" value="PBK61569.1"/>
    <property type="molecule type" value="Genomic_DNA"/>
</dbReference>
<dbReference type="AlphaFoldDB" id="A0A2H3AS13"/>